<gene>
    <name evidence="1" type="ORF">NPIL_656181</name>
</gene>
<accession>A0A8X6NBF7</accession>
<name>A0A8X6NBF7_NEPPI</name>
<dbReference type="Proteomes" id="UP000887013">
    <property type="component" value="Unassembled WGS sequence"/>
</dbReference>
<reference evidence="1" key="1">
    <citation type="submission" date="2020-08" db="EMBL/GenBank/DDBJ databases">
        <title>Multicomponent nature underlies the extraordinary mechanical properties of spider dragline silk.</title>
        <authorList>
            <person name="Kono N."/>
            <person name="Nakamura H."/>
            <person name="Mori M."/>
            <person name="Yoshida Y."/>
            <person name="Ohtoshi R."/>
            <person name="Malay A.D."/>
            <person name="Moran D.A.P."/>
            <person name="Tomita M."/>
            <person name="Numata K."/>
            <person name="Arakawa K."/>
        </authorList>
    </citation>
    <scope>NUCLEOTIDE SEQUENCE</scope>
</reference>
<proteinExistence type="predicted"/>
<organism evidence="1 2">
    <name type="scientific">Nephila pilipes</name>
    <name type="common">Giant wood spider</name>
    <name type="synonym">Nephila maculata</name>
    <dbReference type="NCBI Taxonomy" id="299642"/>
    <lineage>
        <taxon>Eukaryota</taxon>
        <taxon>Metazoa</taxon>
        <taxon>Ecdysozoa</taxon>
        <taxon>Arthropoda</taxon>
        <taxon>Chelicerata</taxon>
        <taxon>Arachnida</taxon>
        <taxon>Araneae</taxon>
        <taxon>Araneomorphae</taxon>
        <taxon>Entelegynae</taxon>
        <taxon>Araneoidea</taxon>
        <taxon>Nephilidae</taxon>
        <taxon>Nephila</taxon>
    </lineage>
</organism>
<keyword evidence="2" id="KW-1185">Reference proteome</keyword>
<dbReference type="EMBL" id="BMAW01007770">
    <property type="protein sequence ID" value="GFT05291.1"/>
    <property type="molecule type" value="Genomic_DNA"/>
</dbReference>
<dbReference type="AlphaFoldDB" id="A0A8X6NBF7"/>
<sequence length="102" mass="11882">MKRWNNAIFQMERAAQLYNVNLVEQSNQRATEKSYLRSLGHLDFYFSILICKQTTISNTHPVAPVPPFIEYESAILHPVIKNNLEIVQLLWSHRVRNLQGST</sequence>
<evidence type="ECO:0000313" key="2">
    <source>
        <dbReference type="Proteomes" id="UP000887013"/>
    </source>
</evidence>
<comment type="caution">
    <text evidence="1">The sequence shown here is derived from an EMBL/GenBank/DDBJ whole genome shotgun (WGS) entry which is preliminary data.</text>
</comment>
<evidence type="ECO:0000313" key="1">
    <source>
        <dbReference type="EMBL" id="GFT05291.1"/>
    </source>
</evidence>
<protein>
    <submittedName>
        <fullName evidence="1">Uncharacterized protein</fullName>
    </submittedName>
</protein>